<dbReference type="Proteomes" id="UP001216390">
    <property type="component" value="Chromosome"/>
</dbReference>
<dbReference type="EMBL" id="CP116942">
    <property type="protein sequence ID" value="WCO67687.1"/>
    <property type="molecule type" value="Genomic_DNA"/>
</dbReference>
<organism evidence="1 2">
    <name type="scientific">Iamia majanohamensis</name>
    <dbReference type="NCBI Taxonomy" id="467976"/>
    <lineage>
        <taxon>Bacteria</taxon>
        <taxon>Bacillati</taxon>
        <taxon>Actinomycetota</taxon>
        <taxon>Acidimicrobiia</taxon>
        <taxon>Acidimicrobiales</taxon>
        <taxon>Iamiaceae</taxon>
        <taxon>Iamia</taxon>
    </lineage>
</organism>
<evidence type="ECO:0000313" key="1">
    <source>
        <dbReference type="EMBL" id="WCO67687.1"/>
    </source>
</evidence>
<reference evidence="1" key="1">
    <citation type="submission" date="2023-01" db="EMBL/GenBank/DDBJ databases">
        <title>The diversity of Class Acidimicrobiia in South China Sea sediment environments and the proposal of Iamia marina sp. nov., a novel species of the genus Iamia.</title>
        <authorList>
            <person name="He Y."/>
            <person name="Tian X."/>
        </authorList>
    </citation>
    <scope>NUCLEOTIDE SEQUENCE</scope>
    <source>
        <strain evidence="1">DSM 19957</strain>
    </source>
</reference>
<keyword evidence="2" id="KW-1185">Reference proteome</keyword>
<gene>
    <name evidence="1" type="ORF">PO878_02985</name>
</gene>
<dbReference type="RefSeq" id="WP_272737208.1">
    <property type="nucleotide sequence ID" value="NZ_CP116942.1"/>
</dbReference>
<accession>A0AAF0BUC1</accession>
<dbReference type="KEGG" id="ima:PO878_02985"/>
<sequence length="241" mass="24677">MGPAGDAVAAGSAAPPAAVARSFPAVGAVPDPVPEGPAGAPPVPPQPPFVATGEGCWEAVLPSAVGRSVTIGVEPGALVLGGRRVALDAISQVRFKVEVGDALLRRAASARMTVAVTCADGSTVRASARNAASARRAEAIVATLGYLWDLLGDTAGARQRDDLLERIDRGGEVQVGALRLTAIGIAWKRRAIVPWSDVGDPEVRELSVVVPTTGEPIVTSLAADDAYMLPSLVPALRRRFG</sequence>
<protein>
    <submittedName>
        <fullName evidence="1">Uncharacterized protein</fullName>
    </submittedName>
</protein>
<name>A0AAF0BUC1_9ACTN</name>
<evidence type="ECO:0000313" key="2">
    <source>
        <dbReference type="Proteomes" id="UP001216390"/>
    </source>
</evidence>
<dbReference type="AlphaFoldDB" id="A0AAF0BUC1"/>
<proteinExistence type="predicted"/>